<protein>
    <submittedName>
        <fullName evidence="2">Uncharacterized protein</fullName>
    </submittedName>
</protein>
<dbReference type="EMBL" id="BAAADV010000007">
    <property type="protein sequence ID" value="GAA0677975.1"/>
    <property type="molecule type" value="Genomic_DNA"/>
</dbReference>
<keyword evidence="1" id="KW-1133">Transmembrane helix</keyword>
<proteinExistence type="predicted"/>
<dbReference type="Proteomes" id="UP001500420">
    <property type="component" value="Unassembled WGS sequence"/>
</dbReference>
<organism evidence="2 3">
    <name type="scientific">Natronoarchaeum mannanilyticum</name>
    <dbReference type="NCBI Taxonomy" id="926360"/>
    <lineage>
        <taxon>Archaea</taxon>
        <taxon>Methanobacteriati</taxon>
        <taxon>Methanobacteriota</taxon>
        <taxon>Stenosarchaea group</taxon>
        <taxon>Halobacteria</taxon>
        <taxon>Halobacteriales</taxon>
        <taxon>Natronoarchaeaceae</taxon>
    </lineage>
</organism>
<sequence>MRVQRPIAVLGVLTVLALAVGGAWSLASSLGQPEAATAAFVAAALLIVGVVGVRSRRSIENPYW</sequence>
<gene>
    <name evidence="2" type="ORF">GCM10009020_27690</name>
</gene>
<accession>A0AAV3TBP8</accession>
<feature type="transmembrane region" description="Helical" evidence="1">
    <location>
        <begin position="35"/>
        <end position="53"/>
    </location>
</feature>
<reference evidence="2 3" key="1">
    <citation type="journal article" date="2019" name="Int. J. Syst. Evol. Microbiol.">
        <title>The Global Catalogue of Microorganisms (GCM) 10K type strain sequencing project: providing services to taxonomists for standard genome sequencing and annotation.</title>
        <authorList>
            <consortium name="The Broad Institute Genomics Platform"/>
            <consortium name="The Broad Institute Genome Sequencing Center for Infectious Disease"/>
            <person name="Wu L."/>
            <person name="Ma J."/>
        </authorList>
    </citation>
    <scope>NUCLEOTIDE SEQUENCE [LARGE SCALE GENOMIC DNA]</scope>
    <source>
        <strain evidence="2 3">JCM 16328</strain>
    </source>
</reference>
<dbReference type="AlphaFoldDB" id="A0AAV3TBP8"/>
<evidence type="ECO:0000313" key="2">
    <source>
        <dbReference type="EMBL" id="GAA0677975.1"/>
    </source>
</evidence>
<evidence type="ECO:0000313" key="3">
    <source>
        <dbReference type="Proteomes" id="UP001500420"/>
    </source>
</evidence>
<dbReference type="RefSeq" id="WP_343774646.1">
    <property type="nucleotide sequence ID" value="NZ_BAAADV010000007.1"/>
</dbReference>
<keyword evidence="3" id="KW-1185">Reference proteome</keyword>
<comment type="caution">
    <text evidence="2">The sequence shown here is derived from an EMBL/GenBank/DDBJ whole genome shotgun (WGS) entry which is preliminary data.</text>
</comment>
<name>A0AAV3TBP8_9EURY</name>
<keyword evidence="1" id="KW-0472">Membrane</keyword>
<evidence type="ECO:0000256" key="1">
    <source>
        <dbReference type="SAM" id="Phobius"/>
    </source>
</evidence>
<keyword evidence="1" id="KW-0812">Transmembrane</keyword>